<feature type="region of interest" description="Disordered" evidence="1">
    <location>
        <begin position="109"/>
        <end position="141"/>
    </location>
</feature>
<dbReference type="Proteomes" id="UP000230423">
    <property type="component" value="Unassembled WGS sequence"/>
</dbReference>
<dbReference type="AlphaFoldDB" id="A0A2G9U8W0"/>
<name>A0A2G9U8W0_TELCI</name>
<dbReference type="EMBL" id="KZ348096">
    <property type="protein sequence ID" value="PIO66681.1"/>
    <property type="molecule type" value="Genomic_DNA"/>
</dbReference>
<evidence type="ECO:0000313" key="3">
    <source>
        <dbReference type="Proteomes" id="UP000230423"/>
    </source>
</evidence>
<evidence type="ECO:0000313" key="2">
    <source>
        <dbReference type="EMBL" id="PIO66681.1"/>
    </source>
</evidence>
<organism evidence="2 3">
    <name type="scientific">Teladorsagia circumcincta</name>
    <name type="common">Brown stomach worm</name>
    <name type="synonym">Ostertagia circumcincta</name>
    <dbReference type="NCBI Taxonomy" id="45464"/>
    <lineage>
        <taxon>Eukaryota</taxon>
        <taxon>Metazoa</taxon>
        <taxon>Ecdysozoa</taxon>
        <taxon>Nematoda</taxon>
        <taxon>Chromadorea</taxon>
        <taxon>Rhabditida</taxon>
        <taxon>Rhabditina</taxon>
        <taxon>Rhabditomorpha</taxon>
        <taxon>Strongyloidea</taxon>
        <taxon>Trichostrongylidae</taxon>
        <taxon>Teladorsagia</taxon>
    </lineage>
</organism>
<keyword evidence="3" id="KW-1185">Reference proteome</keyword>
<accession>A0A2G9U8W0</accession>
<sequence>MLWEKEPEMEENADKETLIKMPGFPGGRNIPMNGNYPPYGNVPMGQGFLQGGEFPPYPTGGENFPYGYGPRNEVPFGYGPQNGGFPSFGPKNGGFLPFGYPPMSQNFPPFGYAPTSPFKGSDSARNTRNRERADNPSVQGFGWIYEL</sequence>
<proteinExistence type="predicted"/>
<protein>
    <submittedName>
        <fullName evidence="2">Uncharacterized protein</fullName>
    </submittedName>
</protein>
<dbReference type="OrthoDB" id="10459043at2759"/>
<gene>
    <name evidence="2" type="ORF">TELCIR_11598</name>
</gene>
<feature type="compositionally biased region" description="Basic and acidic residues" evidence="1">
    <location>
        <begin position="1"/>
        <end position="18"/>
    </location>
</feature>
<feature type="region of interest" description="Disordered" evidence="1">
    <location>
        <begin position="1"/>
        <end position="23"/>
    </location>
</feature>
<reference evidence="2 3" key="1">
    <citation type="submission" date="2015-09" db="EMBL/GenBank/DDBJ databases">
        <title>Draft genome of the parasitic nematode Teladorsagia circumcincta isolate WARC Sus (inbred).</title>
        <authorList>
            <person name="Mitreva M."/>
        </authorList>
    </citation>
    <scope>NUCLEOTIDE SEQUENCE [LARGE SCALE GENOMIC DNA]</scope>
    <source>
        <strain evidence="2 3">S</strain>
    </source>
</reference>
<evidence type="ECO:0000256" key="1">
    <source>
        <dbReference type="SAM" id="MobiDB-lite"/>
    </source>
</evidence>